<dbReference type="InterPro" id="IPR013785">
    <property type="entry name" value="Aldolase_TIM"/>
</dbReference>
<gene>
    <name evidence="7" type="ordered locus">Acid_2359</name>
</gene>
<keyword evidence="5" id="KW-0411">Iron-sulfur</keyword>
<dbReference type="Pfam" id="PF04055">
    <property type="entry name" value="Radical_SAM"/>
    <property type="match status" value="1"/>
</dbReference>
<name>Q025H1_SOLUE</name>
<dbReference type="SUPFAM" id="SSF102114">
    <property type="entry name" value="Radical SAM enzymes"/>
    <property type="match status" value="1"/>
</dbReference>
<dbReference type="STRING" id="234267.Acid_2359"/>
<dbReference type="EMBL" id="CP000473">
    <property type="protein sequence ID" value="ABJ83348.1"/>
    <property type="molecule type" value="Genomic_DNA"/>
</dbReference>
<dbReference type="PANTHER" id="PTHR11228">
    <property type="entry name" value="RADICAL SAM DOMAIN PROTEIN"/>
    <property type="match status" value="1"/>
</dbReference>
<proteinExistence type="predicted"/>
<dbReference type="GO" id="GO:0046872">
    <property type="term" value="F:metal ion binding"/>
    <property type="evidence" value="ECO:0007669"/>
    <property type="project" value="UniProtKB-KW"/>
</dbReference>
<organism evidence="7">
    <name type="scientific">Solibacter usitatus (strain Ellin6076)</name>
    <dbReference type="NCBI Taxonomy" id="234267"/>
    <lineage>
        <taxon>Bacteria</taxon>
        <taxon>Pseudomonadati</taxon>
        <taxon>Acidobacteriota</taxon>
        <taxon>Terriglobia</taxon>
        <taxon>Bryobacterales</taxon>
        <taxon>Solibacteraceae</taxon>
        <taxon>Candidatus Solibacter</taxon>
    </lineage>
</organism>
<evidence type="ECO:0000313" key="7">
    <source>
        <dbReference type="EMBL" id="ABJ83348.1"/>
    </source>
</evidence>
<dbReference type="InterPro" id="IPR050377">
    <property type="entry name" value="Radical_SAM_PqqE_MftC-like"/>
</dbReference>
<keyword evidence="2" id="KW-0949">S-adenosyl-L-methionine</keyword>
<dbReference type="InterPro" id="IPR058240">
    <property type="entry name" value="rSAM_sf"/>
</dbReference>
<dbReference type="KEGG" id="sus:Acid_2359"/>
<evidence type="ECO:0000256" key="4">
    <source>
        <dbReference type="ARBA" id="ARBA00023004"/>
    </source>
</evidence>
<dbReference type="InterPro" id="IPR007197">
    <property type="entry name" value="rSAM"/>
</dbReference>
<evidence type="ECO:0000256" key="5">
    <source>
        <dbReference type="ARBA" id="ARBA00023014"/>
    </source>
</evidence>
<evidence type="ECO:0000256" key="3">
    <source>
        <dbReference type="ARBA" id="ARBA00022723"/>
    </source>
</evidence>
<dbReference type="InterPro" id="IPR006638">
    <property type="entry name" value="Elp3/MiaA/NifB-like_rSAM"/>
</dbReference>
<accession>Q025H1</accession>
<dbReference type="SMART" id="SM00729">
    <property type="entry name" value="Elp3"/>
    <property type="match status" value="1"/>
</dbReference>
<keyword evidence="3" id="KW-0479">Metal-binding</keyword>
<dbReference type="GO" id="GO:0003824">
    <property type="term" value="F:catalytic activity"/>
    <property type="evidence" value="ECO:0007669"/>
    <property type="project" value="InterPro"/>
</dbReference>
<sequence>MFARAMASPHHPILAQIVPMRRCNLACTYCNEFDAFSPPVPFPAMKERLDRLADLGITIITVSGGEPMLHPDLDDIIRHIRRRGILATLITNGYLLTAERIRALNRAGLDYLQISIDNVSPDETSKKSLKVLNRKLELLAEHAEFAVTVNSVLGSPVRNPQDARTIALRARALGLTSTLGILHDGSGRLQPLNPEHLNIYRELAQPRQAMFSFAQYDRFQNNISQGLPNRWHCRAGGRFLYICEDGLVHYCSQQRGRPGIPLDQYTRQDVEREAAVEKPCAPYCTVSCVHQTAMLDAFCENPRQVLLEMVAAREQREPGYRPPALVSALSWMFLDGPAKRVLSKVALRLLRARS</sequence>
<evidence type="ECO:0000259" key="6">
    <source>
        <dbReference type="PROSITE" id="PS51918"/>
    </source>
</evidence>
<dbReference type="HOGENOM" id="CLU_061503_0_0_0"/>
<dbReference type="eggNOG" id="COG0535">
    <property type="taxonomic scope" value="Bacteria"/>
</dbReference>
<dbReference type="CDD" id="cd01335">
    <property type="entry name" value="Radical_SAM"/>
    <property type="match status" value="1"/>
</dbReference>
<dbReference type="PROSITE" id="PS51918">
    <property type="entry name" value="RADICAL_SAM"/>
    <property type="match status" value="1"/>
</dbReference>
<dbReference type="Gene3D" id="3.20.20.70">
    <property type="entry name" value="Aldolase class I"/>
    <property type="match status" value="1"/>
</dbReference>
<dbReference type="GO" id="GO:0051536">
    <property type="term" value="F:iron-sulfur cluster binding"/>
    <property type="evidence" value="ECO:0007669"/>
    <property type="project" value="UniProtKB-KW"/>
</dbReference>
<dbReference type="SFLD" id="SFLDG01067">
    <property type="entry name" value="SPASM/twitch_domain_containing"/>
    <property type="match status" value="1"/>
</dbReference>
<keyword evidence="4" id="KW-0408">Iron</keyword>
<dbReference type="AlphaFoldDB" id="Q025H1"/>
<feature type="domain" description="Radical SAM core" evidence="6">
    <location>
        <begin position="9"/>
        <end position="229"/>
    </location>
</feature>
<evidence type="ECO:0000256" key="1">
    <source>
        <dbReference type="ARBA" id="ARBA00001966"/>
    </source>
</evidence>
<comment type="cofactor">
    <cofactor evidence="1">
        <name>[4Fe-4S] cluster</name>
        <dbReference type="ChEBI" id="CHEBI:49883"/>
    </cofactor>
</comment>
<dbReference type="SFLD" id="SFLDS00029">
    <property type="entry name" value="Radical_SAM"/>
    <property type="match status" value="1"/>
</dbReference>
<evidence type="ECO:0000256" key="2">
    <source>
        <dbReference type="ARBA" id="ARBA00022691"/>
    </source>
</evidence>
<dbReference type="PANTHER" id="PTHR11228:SF7">
    <property type="entry name" value="PQQA PEPTIDE CYCLASE"/>
    <property type="match status" value="1"/>
</dbReference>
<reference evidence="7" key="1">
    <citation type="submission" date="2006-10" db="EMBL/GenBank/DDBJ databases">
        <title>Complete sequence of Solibacter usitatus Ellin6076.</title>
        <authorList>
            <consortium name="US DOE Joint Genome Institute"/>
            <person name="Copeland A."/>
            <person name="Lucas S."/>
            <person name="Lapidus A."/>
            <person name="Barry K."/>
            <person name="Detter J.C."/>
            <person name="Glavina del Rio T."/>
            <person name="Hammon N."/>
            <person name="Israni S."/>
            <person name="Dalin E."/>
            <person name="Tice H."/>
            <person name="Pitluck S."/>
            <person name="Thompson L.S."/>
            <person name="Brettin T."/>
            <person name="Bruce D."/>
            <person name="Han C."/>
            <person name="Tapia R."/>
            <person name="Gilna P."/>
            <person name="Schmutz J."/>
            <person name="Larimer F."/>
            <person name="Land M."/>
            <person name="Hauser L."/>
            <person name="Kyrpides N."/>
            <person name="Mikhailova N."/>
            <person name="Janssen P.H."/>
            <person name="Kuske C.R."/>
            <person name="Richardson P."/>
        </authorList>
    </citation>
    <scope>NUCLEOTIDE SEQUENCE</scope>
    <source>
        <strain evidence="7">Ellin6076</strain>
    </source>
</reference>
<protein>
    <submittedName>
        <fullName evidence="7">Radical SAM domain protein</fullName>
    </submittedName>
</protein>
<dbReference type="InParanoid" id="Q025H1"/>